<dbReference type="HOGENOM" id="CLU_1503446_0_0_1"/>
<dbReference type="Gene3D" id="3.40.50.1820">
    <property type="entry name" value="alpha/beta hydrolase"/>
    <property type="match status" value="1"/>
</dbReference>
<accession>A0A0D2A973</accession>
<sequence length="181" mass="21341">MGAYFAKVFGSVDNLKITTHSIYDQKTFTAWEWEVTFNYVNPVEEVAHEKVGAIRAWRDTNTDKKWLQLHPHQEWYEDYYHSSVQDLDRFFVRYLKGEEKGWEAAPKVRVSLYRYGDKYPVYDQVETDYPIPRTKYTKLFLTRDHKLADKPDTSDASPKVVGSGNLFHCEKADCILINPFK</sequence>
<protein>
    <submittedName>
        <fullName evidence="1">Uncharacterized protein</fullName>
    </submittedName>
</protein>
<dbReference type="AlphaFoldDB" id="A0A0D2A973"/>
<name>A0A0D2A973_9EURO</name>
<keyword evidence="2" id="KW-1185">Reference proteome</keyword>
<dbReference type="InterPro" id="IPR029058">
    <property type="entry name" value="AB_hydrolase_fold"/>
</dbReference>
<dbReference type="OrthoDB" id="2578740at2759"/>
<reference evidence="1 2" key="1">
    <citation type="submission" date="2015-01" db="EMBL/GenBank/DDBJ databases">
        <title>The Genome Sequence of Exophiala oligosperma CBS72588.</title>
        <authorList>
            <consortium name="The Broad Institute Genomics Platform"/>
            <person name="Cuomo C."/>
            <person name="de Hoog S."/>
            <person name="Gorbushina A."/>
            <person name="Stielow B."/>
            <person name="Teixiera M."/>
            <person name="Abouelleil A."/>
            <person name="Chapman S.B."/>
            <person name="Priest M."/>
            <person name="Young S.K."/>
            <person name="Wortman J."/>
            <person name="Nusbaum C."/>
            <person name="Birren B."/>
        </authorList>
    </citation>
    <scope>NUCLEOTIDE SEQUENCE [LARGE SCALE GENOMIC DNA]</scope>
    <source>
        <strain evidence="1 2">CBS 72588</strain>
    </source>
</reference>
<organism evidence="1 2">
    <name type="scientific">Exophiala oligosperma</name>
    <dbReference type="NCBI Taxonomy" id="215243"/>
    <lineage>
        <taxon>Eukaryota</taxon>
        <taxon>Fungi</taxon>
        <taxon>Dikarya</taxon>
        <taxon>Ascomycota</taxon>
        <taxon>Pezizomycotina</taxon>
        <taxon>Eurotiomycetes</taxon>
        <taxon>Chaetothyriomycetidae</taxon>
        <taxon>Chaetothyriales</taxon>
        <taxon>Herpotrichiellaceae</taxon>
        <taxon>Exophiala</taxon>
    </lineage>
</organism>
<dbReference type="Proteomes" id="UP000053342">
    <property type="component" value="Unassembled WGS sequence"/>
</dbReference>
<evidence type="ECO:0000313" key="2">
    <source>
        <dbReference type="Proteomes" id="UP000053342"/>
    </source>
</evidence>
<evidence type="ECO:0000313" key="1">
    <source>
        <dbReference type="EMBL" id="KIW36886.1"/>
    </source>
</evidence>
<proteinExistence type="predicted"/>
<dbReference type="SUPFAM" id="SSF53474">
    <property type="entry name" value="alpha/beta-Hydrolases"/>
    <property type="match status" value="1"/>
</dbReference>
<dbReference type="VEuPathDB" id="FungiDB:PV06_11000"/>
<gene>
    <name evidence="1" type="ORF">PV06_11000</name>
</gene>
<dbReference type="STRING" id="215243.A0A0D2A973"/>
<dbReference type="RefSeq" id="XP_016257102.1">
    <property type="nucleotide sequence ID" value="XM_016412603.1"/>
</dbReference>
<dbReference type="EMBL" id="KN847348">
    <property type="protein sequence ID" value="KIW36886.1"/>
    <property type="molecule type" value="Genomic_DNA"/>
</dbReference>
<dbReference type="GeneID" id="27363074"/>